<feature type="chain" id="PRO_5011583870" evidence="6">
    <location>
        <begin position="21"/>
        <end position="542"/>
    </location>
</feature>
<evidence type="ECO:0000256" key="5">
    <source>
        <dbReference type="ARBA" id="ARBA00023237"/>
    </source>
</evidence>
<proteinExistence type="inferred from homology"/>
<dbReference type="Proteomes" id="UP000198670">
    <property type="component" value="Unassembled WGS sequence"/>
</dbReference>
<gene>
    <name evidence="9" type="ORF">SAMN05444682_11237</name>
</gene>
<dbReference type="OrthoDB" id="5694214at2"/>
<evidence type="ECO:0000256" key="6">
    <source>
        <dbReference type="SAM" id="SignalP"/>
    </source>
</evidence>
<evidence type="ECO:0000256" key="2">
    <source>
        <dbReference type="ARBA" id="ARBA00006275"/>
    </source>
</evidence>
<keyword evidence="4" id="KW-0472">Membrane</keyword>
<dbReference type="Gene3D" id="1.25.40.390">
    <property type="match status" value="1"/>
</dbReference>
<keyword evidence="3 6" id="KW-0732">Signal</keyword>
<dbReference type="InterPro" id="IPR012944">
    <property type="entry name" value="SusD_RagB_dom"/>
</dbReference>
<dbReference type="Pfam" id="PF14322">
    <property type="entry name" value="SusD-like_3"/>
    <property type="match status" value="1"/>
</dbReference>
<dbReference type="InterPro" id="IPR033985">
    <property type="entry name" value="SusD-like_N"/>
</dbReference>
<evidence type="ECO:0000256" key="4">
    <source>
        <dbReference type="ARBA" id="ARBA00023136"/>
    </source>
</evidence>
<feature type="domain" description="SusD-like N-terminal" evidence="8">
    <location>
        <begin position="78"/>
        <end position="224"/>
    </location>
</feature>
<organism evidence="9 10">
    <name type="scientific">Parapedobacter indicus</name>
    <dbReference type="NCBI Taxonomy" id="1477437"/>
    <lineage>
        <taxon>Bacteria</taxon>
        <taxon>Pseudomonadati</taxon>
        <taxon>Bacteroidota</taxon>
        <taxon>Sphingobacteriia</taxon>
        <taxon>Sphingobacteriales</taxon>
        <taxon>Sphingobacteriaceae</taxon>
        <taxon>Parapedobacter</taxon>
    </lineage>
</organism>
<keyword evidence="5" id="KW-0998">Cell outer membrane</keyword>
<evidence type="ECO:0000313" key="10">
    <source>
        <dbReference type="Proteomes" id="UP000198670"/>
    </source>
</evidence>
<dbReference type="GO" id="GO:0009279">
    <property type="term" value="C:cell outer membrane"/>
    <property type="evidence" value="ECO:0007669"/>
    <property type="project" value="UniProtKB-SubCell"/>
</dbReference>
<dbReference type="RefSeq" id="WP_090630571.1">
    <property type="nucleotide sequence ID" value="NZ_FOQO01000012.1"/>
</dbReference>
<comment type="similarity">
    <text evidence="2">Belongs to the SusD family.</text>
</comment>
<evidence type="ECO:0000259" key="7">
    <source>
        <dbReference type="Pfam" id="PF07980"/>
    </source>
</evidence>
<protein>
    <submittedName>
        <fullName evidence="9">Starch-binding associating with outer membrane</fullName>
    </submittedName>
</protein>
<dbReference type="AlphaFoldDB" id="A0A1I3T6D9"/>
<name>A0A1I3T6D9_9SPHI</name>
<feature type="signal peptide" evidence="6">
    <location>
        <begin position="1"/>
        <end position="20"/>
    </location>
</feature>
<dbReference type="Pfam" id="PF07980">
    <property type="entry name" value="SusD_RagB"/>
    <property type="match status" value="1"/>
</dbReference>
<evidence type="ECO:0000256" key="3">
    <source>
        <dbReference type="ARBA" id="ARBA00022729"/>
    </source>
</evidence>
<keyword evidence="10" id="KW-1185">Reference proteome</keyword>
<dbReference type="EMBL" id="FOQO01000012">
    <property type="protein sequence ID" value="SFJ66143.1"/>
    <property type="molecule type" value="Genomic_DNA"/>
</dbReference>
<dbReference type="PROSITE" id="PS51257">
    <property type="entry name" value="PROKAR_LIPOPROTEIN"/>
    <property type="match status" value="1"/>
</dbReference>
<dbReference type="InterPro" id="IPR011990">
    <property type="entry name" value="TPR-like_helical_dom_sf"/>
</dbReference>
<accession>A0A1I3T6D9</accession>
<sequence length="542" mass="62086">MIKHKKPVAPLLIAILCLTAACSNLLEVQPLDELSTQTFWKSESDAMRGLVGVYRSGKDPHGQGTFNFFSGNTLFRLDLTTDNGYEKDKQITDFNNGQLNASYGVVNSLWSSSYEQIAKCNNFLENISSVEMDEAKKTEMAAEARFMRAYFYFNMSLYWGGVPLVTNMLTAQEANTIARNSKREVVDFVLSELSSAAEQLPESRPAAEHGRATKGAALAILGRLQMAEGMWVEALQTYKSIVDLGVYEIDPRYKQLFEDEGETSKEIILSIKYMENDYTTQIQQAVVPFMYGGWHQINCYNNLVETYECEDGLPIEESRHYNPDKPYDNRDPRLYQTLFIPEYTVFRNRLYIAHPDSNPNVYPDQLTRRDWSGYALKKFADEGYQGAILNYGGDFPVIRYAEVLLSYLECQIEAGLPVDRSLLDLTINQTRTRASTGLPPVTTTDPAALRAILRRERRVELAFEGLRLFDLFRWKTAHINLRAKMYGMKLTNSPENYTKFTVDENGYYFVKELFFRENVDYLWPIPQNEIDINPNLAQNPGY</sequence>
<reference evidence="9 10" key="1">
    <citation type="submission" date="2016-10" db="EMBL/GenBank/DDBJ databases">
        <authorList>
            <person name="de Groot N.N."/>
        </authorList>
    </citation>
    <scope>NUCLEOTIDE SEQUENCE [LARGE SCALE GENOMIC DNA]</scope>
    <source>
        <strain evidence="9 10">RK1</strain>
    </source>
</reference>
<comment type="subcellular location">
    <subcellularLocation>
        <location evidence="1">Cell outer membrane</location>
    </subcellularLocation>
</comment>
<dbReference type="CDD" id="cd08977">
    <property type="entry name" value="SusD"/>
    <property type="match status" value="1"/>
</dbReference>
<dbReference type="SUPFAM" id="SSF48452">
    <property type="entry name" value="TPR-like"/>
    <property type="match status" value="1"/>
</dbReference>
<evidence type="ECO:0000313" key="9">
    <source>
        <dbReference type="EMBL" id="SFJ66143.1"/>
    </source>
</evidence>
<evidence type="ECO:0000259" key="8">
    <source>
        <dbReference type="Pfam" id="PF14322"/>
    </source>
</evidence>
<evidence type="ECO:0000256" key="1">
    <source>
        <dbReference type="ARBA" id="ARBA00004442"/>
    </source>
</evidence>
<dbReference type="STRING" id="1477437.SAMN05444682_11237"/>
<feature type="domain" description="RagB/SusD" evidence="7">
    <location>
        <begin position="275"/>
        <end position="542"/>
    </location>
</feature>